<feature type="domain" description="Tr-type G" evidence="8">
    <location>
        <begin position="2"/>
        <end position="184"/>
    </location>
</feature>
<feature type="binding site" evidence="7">
    <location>
        <begin position="131"/>
        <end position="134"/>
    </location>
    <ligand>
        <name>GTP</name>
        <dbReference type="ChEBI" id="CHEBI:37565"/>
    </ligand>
</feature>
<dbReference type="PROSITE" id="PS00301">
    <property type="entry name" value="G_TR_1"/>
    <property type="match status" value="1"/>
</dbReference>
<dbReference type="InterPro" id="IPR013842">
    <property type="entry name" value="LepA_CTD"/>
</dbReference>
<proteinExistence type="inferred from homology"/>
<sequence>MKHIRNFSIIAHIDHGKSTLSDRLIQECGGLTDREMAAQVLDSMDIERERGITIKAQSVTLDYLANDGETYQLNFIDTPGHVDFSYEVSRSLAACEGALLVVDAGQGVEAQTLANCYTALEMDMDVVPVLNKIDLPQADPDRVAEEIEDIVGIEATDAVRCSAKTGVGIKDVLEVIVAQIPPPEGDPEGPLQALIIDSWFDSYLGVVSLVRIKNGVLKKGDKFKVMSTGQTHNADRVGIFTPKQTDTTELKTGEVGFVIAGIKEIHGAPVGDTLTHAKHGALEPLPGFKRVKPQVYAGVFPISTDDYENFRDALNKLSLNDASLFFEPETSSALGFGFRIGFLGLLHMEIIQERLEREYNLELITTAPTVVYEIVQTNGDTIYVDNPSDLPAVNNIAEMREPIVETNILVPKEYLGNVITLCIEKRGVQTNLVYHGNQVALTYELPMAEVVMDFFDRLKSTSRGYASLEYNFIRFEPADMVRLDILINGDRVDALAMIIHKGLIRTKGLALVNKMKELIPRQMFDIAVQAAVGSQIIARSSIKAMRKDVTAKCYGGDVSRKKKLLNKQKEGKKRMKQVGNVEVPQEAFLAVLKLND</sequence>
<keyword evidence="7" id="KW-1003">Cell membrane</keyword>
<organism evidence="9 10">
    <name type="scientific">Shewanella schlegeliana</name>
    <dbReference type="NCBI Taxonomy" id="190308"/>
    <lineage>
        <taxon>Bacteria</taxon>
        <taxon>Pseudomonadati</taxon>
        <taxon>Pseudomonadota</taxon>
        <taxon>Gammaproteobacteria</taxon>
        <taxon>Alteromonadales</taxon>
        <taxon>Shewanellaceae</taxon>
        <taxon>Shewanella</taxon>
    </lineage>
</organism>
<dbReference type="Gene3D" id="3.30.70.870">
    <property type="entry name" value="Elongation Factor G (Translational Gtpase), domain 3"/>
    <property type="match status" value="1"/>
</dbReference>
<keyword evidence="4 7" id="KW-0648">Protein biosynthesis</keyword>
<comment type="subcellular location">
    <subcellularLocation>
        <location evidence="7">Cell membrane</location>
        <topology evidence="7">Peripheral membrane protein</topology>
        <orientation evidence="7">Cytoplasmic side</orientation>
    </subcellularLocation>
</comment>
<dbReference type="NCBIfam" id="TIGR01393">
    <property type="entry name" value="lepA"/>
    <property type="match status" value="1"/>
</dbReference>
<dbReference type="PANTHER" id="PTHR43512:SF4">
    <property type="entry name" value="TRANSLATION FACTOR GUF1 HOMOLOG, CHLOROPLASTIC"/>
    <property type="match status" value="1"/>
</dbReference>
<evidence type="ECO:0000313" key="9">
    <source>
        <dbReference type="EMBL" id="MBL4912185.1"/>
    </source>
</evidence>
<dbReference type="InterPro" id="IPR004161">
    <property type="entry name" value="EFTu-like_2"/>
</dbReference>
<dbReference type="GO" id="GO:0016787">
    <property type="term" value="F:hydrolase activity"/>
    <property type="evidence" value="ECO:0007669"/>
    <property type="project" value="UniProtKB-KW"/>
</dbReference>
<dbReference type="Pfam" id="PF03144">
    <property type="entry name" value="GTP_EFTU_D2"/>
    <property type="match status" value="1"/>
</dbReference>
<dbReference type="CDD" id="cd03709">
    <property type="entry name" value="lepA_C"/>
    <property type="match status" value="1"/>
</dbReference>
<dbReference type="InterPro" id="IPR027417">
    <property type="entry name" value="P-loop_NTPase"/>
</dbReference>
<dbReference type="InterPro" id="IPR031157">
    <property type="entry name" value="G_TR_CS"/>
</dbReference>
<feature type="binding site" evidence="7">
    <location>
        <begin position="14"/>
        <end position="19"/>
    </location>
    <ligand>
        <name>GTP</name>
        <dbReference type="ChEBI" id="CHEBI:37565"/>
    </ligand>
</feature>
<keyword evidence="9" id="KW-0251">Elongation factor</keyword>
<keyword evidence="5 7" id="KW-0342">GTP-binding</keyword>
<dbReference type="InterPro" id="IPR035647">
    <property type="entry name" value="EFG_III/V"/>
</dbReference>
<keyword evidence="2 7" id="KW-0547">Nucleotide-binding</keyword>
<protein>
    <recommendedName>
        <fullName evidence="7">Elongation factor 4</fullName>
        <shortName evidence="7">EF-4</shortName>
        <ecNumber evidence="7">3.6.5.n1</ecNumber>
    </recommendedName>
    <alternativeName>
        <fullName evidence="7">Ribosomal back-translocase LepA</fullName>
    </alternativeName>
</protein>
<evidence type="ECO:0000256" key="6">
    <source>
        <dbReference type="ARBA" id="ARBA00023136"/>
    </source>
</evidence>
<dbReference type="SUPFAM" id="SSF52540">
    <property type="entry name" value="P-loop containing nucleoside triphosphate hydrolases"/>
    <property type="match status" value="1"/>
</dbReference>
<dbReference type="PRINTS" id="PR00315">
    <property type="entry name" value="ELONGATNFCT"/>
</dbReference>
<dbReference type="CDD" id="cd03699">
    <property type="entry name" value="EF4_II"/>
    <property type="match status" value="1"/>
</dbReference>
<keyword evidence="6 7" id="KW-0472">Membrane</keyword>
<evidence type="ECO:0000256" key="4">
    <source>
        <dbReference type="ARBA" id="ARBA00022917"/>
    </source>
</evidence>
<dbReference type="InterPro" id="IPR000640">
    <property type="entry name" value="EFG_V-like"/>
</dbReference>
<reference evidence="9 10" key="1">
    <citation type="submission" date="2021-01" db="EMBL/GenBank/DDBJ databases">
        <title>Genome sequence of Shewanella schlegeliana JCM 11561.</title>
        <authorList>
            <person name="Zhang H."/>
            <person name="Li C."/>
        </authorList>
    </citation>
    <scope>NUCLEOTIDE SEQUENCE [LARGE SCALE GENOMIC DNA]</scope>
    <source>
        <strain evidence="9 10">JCM 11561</strain>
    </source>
</reference>
<gene>
    <name evidence="7 9" type="primary">lepA</name>
    <name evidence="9" type="ORF">JMA39_03425</name>
</gene>
<dbReference type="PANTHER" id="PTHR43512">
    <property type="entry name" value="TRANSLATION FACTOR GUF1-RELATED"/>
    <property type="match status" value="1"/>
</dbReference>
<evidence type="ECO:0000256" key="1">
    <source>
        <dbReference type="ARBA" id="ARBA00005454"/>
    </source>
</evidence>
<dbReference type="InterPro" id="IPR000795">
    <property type="entry name" value="T_Tr_GTP-bd_dom"/>
</dbReference>
<dbReference type="PROSITE" id="PS51722">
    <property type="entry name" value="G_TR_2"/>
    <property type="match status" value="1"/>
</dbReference>
<dbReference type="Pfam" id="PF06421">
    <property type="entry name" value="LepA_C"/>
    <property type="match status" value="1"/>
</dbReference>
<comment type="similarity">
    <text evidence="1 7">Belongs to the TRAFAC class translation factor GTPase superfamily. Classic translation factor GTPase family. LepA subfamily.</text>
</comment>
<evidence type="ECO:0000259" key="8">
    <source>
        <dbReference type="PROSITE" id="PS51722"/>
    </source>
</evidence>
<dbReference type="EC" id="3.6.5.n1" evidence="7"/>
<dbReference type="InterPro" id="IPR005225">
    <property type="entry name" value="Small_GTP-bd"/>
</dbReference>
<dbReference type="GO" id="GO:0003746">
    <property type="term" value="F:translation elongation factor activity"/>
    <property type="evidence" value="ECO:0007669"/>
    <property type="project" value="UniProtKB-KW"/>
</dbReference>
<evidence type="ECO:0000256" key="5">
    <source>
        <dbReference type="ARBA" id="ARBA00023134"/>
    </source>
</evidence>
<keyword evidence="10" id="KW-1185">Reference proteome</keyword>
<comment type="catalytic activity">
    <reaction evidence="7">
        <text>GTP + H2O = GDP + phosphate + H(+)</text>
        <dbReference type="Rhea" id="RHEA:19669"/>
        <dbReference type="ChEBI" id="CHEBI:15377"/>
        <dbReference type="ChEBI" id="CHEBI:15378"/>
        <dbReference type="ChEBI" id="CHEBI:37565"/>
        <dbReference type="ChEBI" id="CHEBI:43474"/>
        <dbReference type="ChEBI" id="CHEBI:58189"/>
        <dbReference type="EC" id="3.6.5.n1"/>
    </reaction>
</comment>
<dbReference type="Pfam" id="PF00679">
    <property type="entry name" value="EFG_C"/>
    <property type="match status" value="1"/>
</dbReference>
<dbReference type="CDD" id="cd16260">
    <property type="entry name" value="EF4_III"/>
    <property type="match status" value="1"/>
</dbReference>
<dbReference type="NCBIfam" id="TIGR00231">
    <property type="entry name" value="small_GTP"/>
    <property type="match status" value="1"/>
</dbReference>
<dbReference type="SUPFAM" id="SSF54980">
    <property type="entry name" value="EF-G C-terminal domain-like"/>
    <property type="match status" value="2"/>
</dbReference>
<comment type="caution">
    <text evidence="9">The sequence shown here is derived from an EMBL/GenBank/DDBJ whole genome shotgun (WGS) entry which is preliminary data.</text>
</comment>
<accession>A0ABS1SVY1</accession>
<dbReference type="HAMAP" id="MF_00071">
    <property type="entry name" value="LepA"/>
    <property type="match status" value="1"/>
</dbReference>
<keyword evidence="3 7" id="KW-0378">Hydrolase</keyword>
<dbReference type="RefSeq" id="WP_202720434.1">
    <property type="nucleotide sequence ID" value="NZ_BPEX01000001.1"/>
</dbReference>
<evidence type="ECO:0000256" key="2">
    <source>
        <dbReference type="ARBA" id="ARBA00022741"/>
    </source>
</evidence>
<dbReference type="Gene3D" id="3.30.70.240">
    <property type="match status" value="1"/>
</dbReference>
<dbReference type="InterPro" id="IPR006297">
    <property type="entry name" value="EF-4"/>
</dbReference>
<name>A0ABS1SVY1_9GAMM</name>
<dbReference type="Gene3D" id="3.40.50.300">
    <property type="entry name" value="P-loop containing nucleotide triphosphate hydrolases"/>
    <property type="match status" value="1"/>
</dbReference>
<comment type="function">
    <text evidence="7">Required for accurate and efficient protein synthesis under certain stress conditions. May act as a fidelity factor of the translation reaction, by catalyzing a one-codon backward translocation of tRNAs on improperly translocated ribosomes. Back-translocation proceeds from a post-translocation (POST) complex to a pre-translocation (PRE) complex, thus giving elongation factor G a second chance to translocate the tRNAs correctly. Binds to ribosomes in a GTP-dependent manner.</text>
</comment>
<evidence type="ECO:0000256" key="3">
    <source>
        <dbReference type="ARBA" id="ARBA00022801"/>
    </source>
</evidence>
<dbReference type="InterPro" id="IPR038363">
    <property type="entry name" value="LepA_C_sf"/>
</dbReference>
<dbReference type="EMBL" id="JAESVD010000002">
    <property type="protein sequence ID" value="MBL4912185.1"/>
    <property type="molecule type" value="Genomic_DNA"/>
</dbReference>
<evidence type="ECO:0000256" key="7">
    <source>
        <dbReference type="HAMAP-Rule" id="MF_00071"/>
    </source>
</evidence>
<dbReference type="CDD" id="cd01890">
    <property type="entry name" value="LepA"/>
    <property type="match status" value="1"/>
</dbReference>
<dbReference type="Pfam" id="PF00009">
    <property type="entry name" value="GTP_EFTU"/>
    <property type="match status" value="1"/>
</dbReference>
<dbReference type="Proteomes" id="UP000604898">
    <property type="component" value="Unassembled WGS sequence"/>
</dbReference>
<dbReference type="InterPro" id="IPR035654">
    <property type="entry name" value="LepA_IV"/>
</dbReference>
<dbReference type="Gene3D" id="3.30.70.2570">
    <property type="entry name" value="Elongation factor 4, C-terminal domain"/>
    <property type="match status" value="1"/>
</dbReference>
<evidence type="ECO:0000313" key="10">
    <source>
        <dbReference type="Proteomes" id="UP000604898"/>
    </source>
</evidence>
<dbReference type="Gene3D" id="2.40.30.10">
    <property type="entry name" value="Translation factors"/>
    <property type="match status" value="1"/>
</dbReference>